<sequence>MIRKEEMRTAVLNKIKYQSKISDLKISCYLAAFNAISKEAPLLPNPKECIGKTPLKEALEEINDTIPNISLLRFYLEKPDVFELHTDTLTLLHWLLVRLHEPHLVILRELEDVVLDCDYEKIVNKVTGDRMKKPDLTLKFNYCPMSTVNVNWKSKVRNKKTHYGYTPVRLQDLHSVIHRGPKGLENKGCLGYGLTLCSELRYAIENAEEYWVWGKSSLASKLSAVLAVEFVDSSHAVLRLARSQPVYFIISEPEFARIRYLLLWIKSPPAKLPILQKCLTIDMGVHQRILTNMLLILIFLLLPKRSPTFLQKGIERTFSLLKDRFFHHNQ</sequence>
<protein>
    <submittedName>
        <fullName evidence="1">Uncharacterized protein</fullName>
    </submittedName>
</protein>
<evidence type="ECO:0000313" key="1">
    <source>
        <dbReference type="EMBL" id="CAH1388857.1"/>
    </source>
</evidence>
<proteinExistence type="predicted"/>
<dbReference type="EMBL" id="OV725077">
    <property type="protein sequence ID" value="CAH1388857.1"/>
    <property type="molecule type" value="Genomic_DNA"/>
</dbReference>
<keyword evidence="2" id="KW-1185">Reference proteome</keyword>
<reference evidence="1" key="1">
    <citation type="submission" date="2022-01" db="EMBL/GenBank/DDBJ databases">
        <authorList>
            <person name="King R."/>
        </authorList>
    </citation>
    <scope>NUCLEOTIDE SEQUENCE</scope>
</reference>
<gene>
    <name evidence="1" type="ORF">NEZAVI_LOCUS382</name>
</gene>
<dbReference type="AlphaFoldDB" id="A0A9P0E5S5"/>
<dbReference type="Proteomes" id="UP001152798">
    <property type="component" value="Chromosome 1"/>
</dbReference>
<evidence type="ECO:0000313" key="2">
    <source>
        <dbReference type="Proteomes" id="UP001152798"/>
    </source>
</evidence>
<organism evidence="1 2">
    <name type="scientific">Nezara viridula</name>
    <name type="common">Southern green stink bug</name>
    <name type="synonym">Cimex viridulus</name>
    <dbReference type="NCBI Taxonomy" id="85310"/>
    <lineage>
        <taxon>Eukaryota</taxon>
        <taxon>Metazoa</taxon>
        <taxon>Ecdysozoa</taxon>
        <taxon>Arthropoda</taxon>
        <taxon>Hexapoda</taxon>
        <taxon>Insecta</taxon>
        <taxon>Pterygota</taxon>
        <taxon>Neoptera</taxon>
        <taxon>Paraneoptera</taxon>
        <taxon>Hemiptera</taxon>
        <taxon>Heteroptera</taxon>
        <taxon>Panheteroptera</taxon>
        <taxon>Pentatomomorpha</taxon>
        <taxon>Pentatomoidea</taxon>
        <taxon>Pentatomidae</taxon>
        <taxon>Pentatominae</taxon>
        <taxon>Nezara</taxon>
    </lineage>
</organism>
<accession>A0A9P0E5S5</accession>
<name>A0A9P0E5S5_NEZVI</name>
<dbReference type="OrthoDB" id="6605656at2759"/>
<dbReference type="EMBL" id="OV725077">
    <property type="protein sequence ID" value="CAH1388858.1"/>
    <property type="molecule type" value="Genomic_DNA"/>
</dbReference>